<evidence type="ECO:0000256" key="1">
    <source>
        <dbReference type="SAM" id="Coils"/>
    </source>
</evidence>
<sequence length="333" mass="38668">MSGEKVNREAMYRVLKSLWFTKEEASFVALTDGVILVNFGNIDDRTRMLNLTPWLFDQSLFAFQPFIKGQELDGYVAIDVGKAIGEFVAIDWRDRDGGGLTLLELGKEEHLETNNLSFQYGSWLRVRLGGSTQTRGNWRNGIEILEKKINPSSVREAWVVGGYFNAIINDVEKEGARRKSRVDRLLISANAIGNFPFLVTIVVRQTNLDHDAILMDTLRHKPRENFKDPRLFFKYDVCWAKEKEAKDIIKKAWNSNDTNIIEKLEKVCVELGTWQHGHYRRMKNQIRELVARIDKLIDDARRENNVDMFKTARLKLRDLYSKEESFFSCLCHK</sequence>
<organism evidence="2 3">
    <name type="scientific">Gossypium laxum</name>
    <dbReference type="NCBI Taxonomy" id="34288"/>
    <lineage>
        <taxon>Eukaryota</taxon>
        <taxon>Viridiplantae</taxon>
        <taxon>Streptophyta</taxon>
        <taxon>Embryophyta</taxon>
        <taxon>Tracheophyta</taxon>
        <taxon>Spermatophyta</taxon>
        <taxon>Magnoliopsida</taxon>
        <taxon>eudicotyledons</taxon>
        <taxon>Gunneridae</taxon>
        <taxon>Pentapetalae</taxon>
        <taxon>rosids</taxon>
        <taxon>malvids</taxon>
        <taxon>Malvales</taxon>
        <taxon>Malvaceae</taxon>
        <taxon>Malvoideae</taxon>
        <taxon>Gossypium</taxon>
    </lineage>
</organism>
<dbReference type="EMBL" id="JABEZV010000008">
    <property type="protein sequence ID" value="MBA0717610.1"/>
    <property type="molecule type" value="Genomic_DNA"/>
</dbReference>
<dbReference type="AlphaFoldDB" id="A0A7J9A112"/>
<evidence type="ECO:0000313" key="3">
    <source>
        <dbReference type="Proteomes" id="UP000593574"/>
    </source>
</evidence>
<accession>A0A7J9A112</accession>
<gene>
    <name evidence="2" type="ORF">Golax_005411</name>
</gene>
<feature type="coiled-coil region" evidence="1">
    <location>
        <begin position="279"/>
        <end position="306"/>
    </location>
</feature>
<proteinExistence type="predicted"/>
<keyword evidence="1" id="KW-0175">Coiled coil</keyword>
<comment type="caution">
    <text evidence="2">The sequence shown here is derived from an EMBL/GenBank/DDBJ whole genome shotgun (WGS) entry which is preliminary data.</text>
</comment>
<protein>
    <submittedName>
        <fullName evidence="2">Uncharacterized protein</fullName>
    </submittedName>
</protein>
<reference evidence="2 3" key="1">
    <citation type="journal article" date="2019" name="Genome Biol. Evol.">
        <title>Insights into the evolution of the New World diploid cottons (Gossypium, subgenus Houzingenia) based on genome sequencing.</title>
        <authorList>
            <person name="Grover C.E."/>
            <person name="Arick M.A. 2nd"/>
            <person name="Thrash A."/>
            <person name="Conover J.L."/>
            <person name="Sanders W.S."/>
            <person name="Peterson D.G."/>
            <person name="Frelichowski J.E."/>
            <person name="Scheffler J.A."/>
            <person name="Scheffler B.E."/>
            <person name="Wendel J.F."/>
        </authorList>
    </citation>
    <scope>NUCLEOTIDE SEQUENCE [LARGE SCALE GENOMIC DNA]</scope>
    <source>
        <strain evidence="2">4</strain>
        <tissue evidence="2">Leaf</tissue>
    </source>
</reference>
<evidence type="ECO:0000313" key="2">
    <source>
        <dbReference type="EMBL" id="MBA0717610.1"/>
    </source>
</evidence>
<keyword evidence="3" id="KW-1185">Reference proteome</keyword>
<name>A0A7J9A112_9ROSI</name>
<dbReference type="Proteomes" id="UP000593574">
    <property type="component" value="Unassembled WGS sequence"/>
</dbReference>